<comment type="subcellular location">
    <subcellularLocation>
        <location evidence="1">Cytoplasm</location>
    </subcellularLocation>
</comment>
<keyword evidence="4" id="KW-0694">RNA-binding</keyword>
<protein>
    <submittedName>
        <fullName evidence="6">Sterile alpha motif containing protein</fullName>
    </submittedName>
</protein>
<dbReference type="InterPro" id="IPR001660">
    <property type="entry name" value="SAM"/>
</dbReference>
<sequence>MEMRDYSEFCEQLNEMRVRFHKWDSCERTVALYYLMVGLPFANAKFLKHALEQCISVANTAEAQALERNANDPAFISNLLSERRQIALSSLLTHLPLLKPGNKEVADCYLNIIRTVLTEFITPPFKIYNECVEIMSYVFVHPAFDKEDKKSFRQLLRHVLNRVSPENFIHSPVNESSDESVSPNPEQCLLNTSSCRLNRRSNSLTPAQTSSNENLTPTVDVWSSQENLQHSSKPRSYSLSNDKTFPLNVATLQSSSSETRLQDLQTLNNSPAMRSIVSWLKSLRLHKYSWVFNNLTYEQMLGLTEESLQSIGITKGARHKLLLSISKLKERSTMLMELETEVMNGGDLLNALKKLKGVLQTPLQVASGEDLPSLFVKVMGKVCTQLLMRRQTSEECFLLFISLSERVENSDVFNEEQKRRLSMWREQLIHVNHIPSYAHRQQNNSSYRNHGIPSPYLSPATDSSLQQIYSHKSSSYPNMQKNSGASAHRHSVGSIALTNIFQSATPMQNLQLLGCDTQQNSNGHHVRFQDAELESKNKKALLKNVDIESSLESLCLQMMEHALGP</sequence>
<dbReference type="InterPro" id="IPR058599">
    <property type="entry name" value="PHAT_Smg/ZCCHC2-like"/>
</dbReference>
<dbReference type="Pfam" id="PF00536">
    <property type="entry name" value="SAM_1"/>
    <property type="match status" value="1"/>
</dbReference>
<dbReference type="Proteomes" id="UP000051574">
    <property type="component" value="Unassembled WGS sequence"/>
</dbReference>
<comment type="similarity">
    <text evidence="2">Belongs to the SMAUG family.</text>
</comment>
<proteinExistence type="inferred from homology"/>
<dbReference type="GO" id="GO:0000289">
    <property type="term" value="P:nuclear-transcribed mRNA poly(A) tail shortening"/>
    <property type="evidence" value="ECO:0007669"/>
    <property type="project" value="TreeGrafter"/>
</dbReference>
<dbReference type="Pfam" id="PF26034">
    <property type="entry name" value="PHAT_SMAUG"/>
    <property type="match status" value="1"/>
</dbReference>
<dbReference type="PANTHER" id="PTHR12515">
    <property type="entry name" value="STERILE ALPHA MOTIF DOMAIN CONTAINING PROTEIN 4-RELATED"/>
    <property type="match status" value="1"/>
</dbReference>
<dbReference type="PANTHER" id="PTHR12515:SF5">
    <property type="entry name" value="PROTEIN SMAUG"/>
    <property type="match status" value="1"/>
</dbReference>
<dbReference type="Gene3D" id="1.25.40.170">
    <property type="entry name" value="Smaug, PHAT domain"/>
    <property type="match status" value="1"/>
</dbReference>
<dbReference type="GO" id="GO:0000932">
    <property type="term" value="C:P-body"/>
    <property type="evidence" value="ECO:0007669"/>
    <property type="project" value="TreeGrafter"/>
</dbReference>
<feature type="domain" description="SAM" evidence="5">
    <location>
        <begin position="268"/>
        <end position="331"/>
    </location>
</feature>
<gene>
    <name evidence="6" type="ORF">AMK59_4295</name>
</gene>
<dbReference type="OrthoDB" id="2155283at2759"/>
<evidence type="ECO:0000313" key="7">
    <source>
        <dbReference type="Proteomes" id="UP000051574"/>
    </source>
</evidence>
<dbReference type="InterPro" id="IPR013761">
    <property type="entry name" value="SAM/pointed_sf"/>
</dbReference>
<evidence type="ECO:0000256" key="2">
    <source>
        <dbReference type="ARBA" id="ARBA00008232"/>
    </source>
</evidence>
<evidence type="ECO:0000256" key="1">
    <source>
        <dbReference type="ARBA" id="ARBA00004496"/>
    </source>
</evidence>
<name>A0A0T6B5V6_9SCAR</name>
<reference evidence="6 7" key="1">
    <citation type="submission" date="2015-09" db="EMBL/GenBank/DDBJ databases">
        <title>Draft genome of the scarab beetle Oryctes borbonicus.</title>
        <authorList>
            <person name="Meyer J.M."/>
            <person name="Markov G.V."/>
            <person name="Baskaran P."/>
            <person name="Herrmann M."/>
            <person name="Sommer R.J."/>
            <person name="Roedelsperger C."/>
        </authorList>
    </citation>
    <scope>NUCLEOTIDE SEQUENCE [LARGE SCALE GENOMIC DNA]</scope>
    <source>
        <strain evidence="6">OB123</strain>
        <tissue evidence="6">Whole animal</tissue>
    </source>
</reference>
<evidence type="ECO:0000259" key="5">
    <source>
        <dbReference type="SMART" id="SM00454"/>
    </source>
</evidence>
<dbReference type="InterPro" id="IPR037093">
    <property type="entry name" value="PHAT_dom_sf"/>
</dbReference>
<comment type="caution">
    <text evidence="6">The sequence shown here is derived from an EMBL/GenBank/DDBJ whole genome shotgun (WGS) entry which is preliminary data.</text>
</comment>
<keyword evidence="3" id="KW-0963">Cytoplasm</keyword>
<accession>A0A0T6B5V6</accession>
<dbReference type="Gene3D" id="1.10.150.50">
    <property type="entry name" value="Transcription Factor, Ets-1"/>
    <property type="match status" value="1"/>
</dbReference>
<organism evidence="6 7">
    <name type="scientific">Oryctes borbonicus</name>
    <dbReference type="NCBI Taxonomy" id="1629725"/>
    <lineage>
        <taxon>Eukaryota</taxon>
        <taxon>Metazoa</taxon>
        <taxon>Ecdysozoa</taxon>
        <taxon>Arthropoda</taxon>
        <taxon>Hexapoda</taxon>
        <taxon>Insecta</taxon>
        <taxon>Pterygota</taxon>
        <taxon>Neoptera</taxon>
        <taxon>Endopterygota</taxon>
        <taxon>Coleoptera</taxon>
        <taxon>Polyphaga</taxon>
        <taxon>Scarabaeiformia</taxon>
        <taxon>Scarabaeidae</taxon>
        <taxon>Dynastinae</taxon>
        <taxon>Oryctes</taxon>
    </lineage>
</organism>
<evidence type="ECO:0000256" key="4">
    <source>
        <dbReference type="ARBA" id="ARBA00022884"/>
    </source>
</evidence>
<dbReference type="SMART" id="SM00454">
    <property type="entry name" value="SAM"/>
    <property type="match status" value="1"/>
</dbReference>
<evidence type="ECO:0000313" key="6">
    <source>
        <dbReference type="EMBL" id="KRT82708.1"/>
    </source>
</evidence>
<dbReference type="SUPFAM" id="SSF47769">
    <property type="entry name" value="SAM/Pointed domain"/>
    <property type="match status" value="1"/>
</dbReference>
<dbReference type="InterPro" id="IPR050897">
    <property type="entry name" value="SMAUG/VTS1_RNA-bind"/>
</dbReference>
<evidence type="ECO:0000256" key="3">
    <source>
        <dbReference type="ARBA" id="ARBA00022490"/>
    </source>
</evidence>
<dbReference type="GO" id="GO:0030371">
    <property type="term" value="F:translation repressor activity"/>
    <property type="evidence" value="ECO:0007669"/>
    <property type="project" value="InterPro"/>
</dbReference>
<keyword evidence="7" id="KW-1185">Reference proteome</keyword>
<dbReference type="AlphaFoldDB" id="A0A0T6B5V6"/>
<dbReference type="EMBL" id="LJIG01009624">
    <property type="protein sequence ID" value="KRT82708.1"/>
    <property type="molecule type" value="Genomic_DNA"/>
</dbReference>
<dbReference type="GO" id="GO:0003729">
    <property type="term" value="F:mRNA binding"/>
    <property type="evidence" value="ECO:0007669"/>
    <property type="project" value="TreeGrafter"/>
</dbReference>